<evidence type="ECO:0000313" key="1">
    <source>
        <dbReference type="EMBL" id="MVU78485.1"/>
    </source>
</evidence>
<gene>
    <name evidence="1" type="ORF">GPX89_14670</name>
</gene>
<dbReference type="AlphaFoldDB" id="A0A7K1UVX6"/>
<name>A0A7K1UVX6_9NOCA</name>
<evidence type="ECO:0000313" key="2">
    <source>
        <dbReference type="Proteomes" id="UP000466794"/>
    </source>
</evidence>
<dbReference type="RefSeq" id="WP_157387963.1">
    <property type="nucleotide sequence ID" value="NZ_WRPP01000002.1"/>
</dbReference>
<reference evidence="1 2" key="1">
    <citation type="submission" date="2019-12" db="EMBL/GenBank/DDBJ databases">
        <title>Nocardia sp. nov. ET3-3 isolated from soil.</title>
        <authorList>
            <person name="Kanchanasin P."/>
            <person name="Tanasupawat S."/>
            <person name="Yuki M."/>
            <person name="Kudo T."/>
        </authorList>
    </citation>
    <scope>NUCLEOTIDE SEQUENCE [LARGE SCALE GENOMIC DNA]</scope>
    <source>
        <strain evidence="1 2">ET3-3</strain>
    </source>
</reference>
<dbReference type="Proteomes" id="UP000466794">
    <property type="component" value="Unassembled WGS sequence"/>
</dbReference>
<accession>A0A7K1UVX6</accession>
<sequence>MSEHLAAVAETTKLARVLGITDPTELDFLVDLPSAAIREYRERVTDRLFDRDTKRLKGIAAASKIVPVALSSKMAERAFGPVLCAAVASAVEPHRAVDIAKHLHATFLAECAVQLDPRRTAAIIAAVPATMVTDVARELLARGDHITMGRFVHVVPEPALRAAAPVMSDADLLRIGFLLEDKTAIDRVLHIVADRVPGVIRAAYDQNMWAEGIDLLDSIAPHNRAWIGDITAGLGPDVLDALITAVAELDAWATLLPITSAMSPDSLRLFAERPTVHDENILAAIMDAALDGGQWVNLLPLASHLPAEQLAFIAARVGDQDDDRLGDLIRDAHTAGLWAAMIPVALALTDEHRRRLAGLPVMTEPDVLTAVITATADHDLWSQALPLVDALPDTTKPTLAALIGDLTREQLLAAVLTASCGDNIHTLVDIALAQNTEGRTRVLTLIDGMDDIEEFLSALTPDTPDTVWQALIQVRAEIPARLLTLLAERARELDRDADAAQLEPLTTTAN</sequence>
<comment type="caution">
    <text evidence="1">The sequence shown here is derived from an EMBL/GenBank/DDBJ whole genome shotgun (WGS) entry which is preliminary data.</text>
</comment>
<organism evidence="1 2">
    <name type="scientific">Nocardia terrae</name>
    <dbReference type="NCBI Taxonomy" id="2675851"/>
    <lineage>
        <taxon>Bacteria</taxon>
        <taxon>Bacillati</taxon>
        <taxon>Actinomycetota</taxon>
        <taxon>Actinomycetes</taxon>
        <taxon>Mycobacteriales</taxon>
        <taxon>Nocardiaceae</taxon>
        <taxon>Nocardia</taxon>
    </lineage>
</organism>
<protein>
    <submittedName>
        <fullName evidence="1">Uncharacterized protein</fullName>
    </submittedName>
</protein>
<proteinExistence type="predicted"/>
<keyword evidence="2" id="KW-1185">Reference proteome</keyword>
<dbReference type="EMBL" id="WRPP01000002">
    <property type="protein sequence ID" value="MVU78485.1"/>
    <property type="molecule type" value="Genomic_DNA"/>
</dbReference>